<sequence>MVGLLPELGDEPIDVVTGNGPQPLEPVLDQLWVAAVHQQQGPRELVRHRRRVGLRGPDTLEAAEPFADAVG</sequence>
<dbReference type="Proteomes" id="UP000604117">
    <property type="component" value="Unassembled WGS sequence"/>
</dbReference>
<accession>A0ABQ4CKE4</accession>
<dbReference type="EMBL" id="BONE01000007">
    <property type="protein sequence ID" value="GIF71741.1"/>
    <property type="molecule type" value="Genomic_DNA"/>
</dbReference>
<proteinExistence type="predicted"/>
<protein>
    <submittedName>
        <fullName evidence="1">Uncharacterized protein</fullName>
    </submittedName>
</protein>
<reference evidence="1 2" key="1">
    <citation type="submission" date="2021-01" db="EMBL/GenBank/DDBJ databases">
        <title>Whole genome shotgun sequence of Asanoa siamensis NBRC 107932.</title>
        <authorList>
            <person name="Komaki H."/>
            <person name="Tamura T."/>
        </authorList>
    </citation>
    <scope>NUCLEOTIDE SEQUENCE [LARGE SCALE GENOMIC DNA]</scope>
    <source>
        <strain evidence="1 2">NBRC 107932</strain>
    </source>
</reference>
<gene>
    <name evidence="1" type="ORF">Asi02nite_12590</name>
</gene>
<keyword evidence="2" id="KW-1185">Reference proteome</keyword>
<evidence type="ECO:0000313" key="2">
    <source>
        <dbReference type="Proteomes" id="UP000604117"/>
    </source>
</evidence>
<name>A0ABQ4CKE4_9ACTN</name>
<comment type="caution">
    <text evidence="1">The sequence shown here is derived from an EMBL/GenBank/DDBJ whole genome shotgun (WGS) entry which is preliminary data.</text>
</comment>
<organism evidence="1 2">
    <name type="scientific">Asanoa siamensis</name>
    <dbReference type="NCBI Taxonomy" id="926357"/>
    <lineage>
        <taxon>Bacteria</taxon>
        <taxon>Bacillati</taxon>
        <taxon>Actinomycetota</taxon>
        <taxon>Actinomycetes</taxon>
        <taxon>Micromonosporales</taxon>
        <taxon>Micromonosporaceae</taxon>
        <taxon>Asanoa</taxon>
    </lineage>
</organism>
<evidence type="ECO:0000313" key="1">
    <source>
        <dbReference type="EMBL" id="GIF71741.1"/>
    </source>
</evidence>